<evidence type="ECO:0000313" key="7">
    <source>
        <dbReference type="Proteomes" id="UP001418222"/>
    </source>
</evidence>
<dbReference type="PANTHER" id="PTHR46554">
    <property type="entry name" value="MEDIATOR OF RNA POLYMERASE II TRANSCRIPTION SUBUNIT 26A-RELATED"/>
    <property type="match status" value="1"/>
</dbReference>
<comment type="subcellular location">
    <subcellularLocation>
        <location evidence="1 3">Nucleus</location>
    </subcellularLocation>
</comment>
<dbReference type="InterPro" id="IPR017923">
    <property type="entry name" value="TFIIS_N"/>
</dbReference>
<dbReference type="SMART" id="SM00509">
    <property type="entry name" value="TFS2N"/>
    <property type="match status" value="1"/>
</dbReference>
<dbReference type="Proteomes" id="UP001418222">
    <property type="component" value="Unassembled WGS sequence"/>
</dbReference>
<dbReference type="SUPFAM" id="SSF47676">
    <property type="entry name" value="Conserved domain common to transcription factors TFIIS, elongin A, CRSP70"/>
    <property type="match status" value="1"/>
</dbReference>
<proteinExistence type="predicted"/>
<feature type="domain" description="TFIIS N-terminal" evidence="5">
    <location>
        <begin position="132"/>
        <end position="207"/>
    </location>
</feature>
<dbReference type="PROSITE" id="PS51319">
    <property type="entry name" value="TFIIS_N"/>
    <property type="match status" value="1"/>
</dbReference>
<evidence type="ECO:0000256" key="2">
    <source>
        <dbReference type="ARBA" id="ARBA00023242"/>
    </source>
</evidence>
<dbReference type="EMBL" id="JBBWWQ010000016">
    <property type="protein sequence ID" value="KAK8925947.1"/>
    <property type="molecule type" value="Genomic_DNA"/>
</dbReference>
<keyword evidence="7" id="KW-1185">Reference proteome</keyword>
<dbReference type="InterPro" id="IPR003617">
    <property type="entry name" value="TFIIS/CRSP70_N_sub"/>
</dbReference>
<keyword evidence="2 3" id="KW-0539">Nucleus</keyword>
<sequence>MEGKSGSLDYWRRLFRSAEADIFEVIEKAIVVAAMDCPKEFRSRRDGIAEKLFSVPVSQCFGCNNAKLVVPDAGEDLRAEEGRGSVKWELIEKGSNLDNGNNGGVQDELTMARLSNFTEVLMDEKNHINITGEVLRIKEVLLHSHDQSEAVLYESLRQLQLMQISVEFLKATEIGRPVNELRKHNSKLIGRLARTLIQGWKEIVDEWILTTAPIPEHNPNSIDSSLLAEEAGLPTPPMDEGTLLAIQSTSIQLSEIFDGMDDNGSMSFALIFITSTCIYCFASDFQAPVDTLQPVPESLGPARWPEPHRQPLVARQAKPLSTSVAPPKPQGAVSSFAKASISASGPSRPPLIPICEQKQNGQAFAVQRMSSNFPVDKSKDDAEALFRAKLELAKRKLHEGYAQAEKAKRQRTIQIVEFQEPPKQPEGQRAKSKSQRGKPKRPGRNWVKW</sequence>
<dbReference type="CDD" id="cd00183">
    <property type="entry name" value="TFIIS_I"/>
    <property type="match status" value="1"/>
</dbReference>
<organism evidence="6 7">
    <name type="scientific">Platanthera zijinensis</name>
    <dbReference type="NCBI Taxonomy" id="2320716"/>
    <lineage>
        <taxon>Eukaryota</taxon>
        <taxon>Viridiplantae</taxon>
        <taxon>Streptophyta</taxon>
        <taxon>Embryophyta</taxon>
        <taxon>Tracheophyta</taxon>
        <taxon>Spermatophyta</taxon>
        <taxon>Magnoliopsida</taxon>
        <taxon>Liliopsida</taxon>
        <taxon>Asparagales</taxon>
        <taxon>Orchidaceae</taxon>
        <taxon>Orchidoideae</taxon>
        <taxon>Orchideae</taxon>
        <taxon>Orchidinae</taxon>
        <taxon>Platanthera</taxon>
    </lineage>
</organism>
<dbReference type="InterPro" id="IPR035441">
    <property type="entry name" value="TFIIS/LEDGF_dom_sf"/>
</dbReference>
<feature type="region of interest" description="Disordered" evidence="4">
    <location>
        <begin position="417"/>
        <end position="449"/>
    </location>
</feature>
<dbReference type="GO" id="GO:0005634">
    <property type="term" value="C:nucleus"/>
    <property type="evidence" value="ECO:0007669"/>
    <property type="project" value="UniProtKB-SubCell"/>
</dbReference>
<name>A0AAP0B385_9ASPA</name>
<dbReference type="PANTHER" id="PTHR46554:SF2">
    <property type="entry name" value="TFIIS N-TERMINAL DOMAIN-CONTAINING PROTEIN"/>
    <property type="match status" value="1"/>
</dbReference>
<dbReference type="Pfam" id="PF08711">
    <property type="entry name" value="Med26"/>
    <property type="match status" value="1"/>
</dbReference>
<evidence type="ECO:0000256" key="4">
    <source>
        <dbReference type="SAM" id="MobiDB-lite"/>
    </source>
</evidence>
<evidence type="ECO:0000313" key="6">
    <source>
        <dbReference type="EMBL" id="KAK8925947.1"/>
    </source>
</evidence>
<dbReference type="Gene3D" id="1.20.930.10">
    <property type="entry name" value="Conserved domain common to transcription factors TFIIS, elongin A, CRSP70"/>
    <property type="match status" value="1"/>
</dbReference>
<protein>
    <submittedName>
        <fullName evidence="6">Mediator of RNA polymerase II transcription subunit 26b</fullName>
    </submittedName>
</protein>
<feature type="compositionally biased region" description="Basic residues" evidence="4">
    <location>
        <begin position="430"/>
        <end position="443"/>
    </location>
</feature>
<gene>
    <name evidence="6" type="primary">MED26B</name>
    <name evidence="6" type="ORF">KSP39_PZI018713</name>
</gene>
<evidence type="ECO:0000256" key="3">
    <source>
        <dbReference type="PROSITE-ProRule" id="PRU00649"/>
    </source>
</evidence>
<evidence type="ECO:0000256" key="1">
    <source>
        <dbReference type="ARBA" id="ARBA00004123"/>
    </source>
</evidence>
<comment type="caution">
    <text evidence="6">The sequence shown here is derived from an EMBL/GenBank/DDBJ whole genome shotgun (WGS) entry which is preliminary data.</text>
</comment>
<evidence type="ECO:0000259" key="5">
    <source>
        <dbReference type="PROSITE" id="PS51319"/>
    </source>
</evidence>
<accession>A0AAP0B385</accession>
<reference evidence="6 7" key="1">
    <citation type="journal article" date="2022" name="Nat. Plants">
        <title>Genomes of leafy and leafless Platanthera orchids illuminate the evolution of mycoheterotrophy.</title>
        <authorList>
            <person name="Li M.H."/>
            <person name="Liu K.W."/>
            <person name="Li Z."/>
            <person name="Lu H.C."/>
            <person name="Ye Q.L."/>
            <person name="Zhang D."/>
            <person name="Wang J.Y."/>
            <person name="Li Y.F."/>
            <person name="Zhong Z.M."/>
            <person name="Liu X."/>
            <person name="Yu X."/>
            <person name="Liu D.K."/>
            <person name="Tu X.D."/>
            <person name="Liu B."/>
            <person name="Hao Y."/>
            <person name="Liao X.Y."/>
            <person name="Jiang Y.T."/>
            <person name="Sun W.H."/>
            <person name="Chen J."/>
            <person name="Chen Y.Q."/>
            <person name="Ai Y."/>
            <person name="Zhai J.W."/>
            <person name="Wu S.S."/>
            <person name="Zhou Z."/>
            <person name="Hsiao Y.Y."/>
            <person name="Wu W.L."/>
            <person name="Chen Y.Y."/>
            <person name="Lin Y.F."/>
            <person name="Hsu J.L."/>
            <person name="Li C.Y."/>
            <person name="Wang Z.W."/>
            <person name="Zhao X."/>
            <person name="Zhong W.Y."/>
            <person name="Ma X.K."/>
            <person name="Ma L."/>
            <person name="Huang J."/>
            <person name="Chen G.Z."/>
            <person name="Huang M.Z."/>
            <person name="Huang L."/>
            <person name="Peng D.H."/>
            <person name="Luo Y.B."/>
            <person name="Zou S.Q."/>
            <person name="Chen S.P."/>
            <person name="Lan S."/>
            <person name="Tsai W.C."/>
            <person name="Van de Peer Y."/>
            <person name="Liu Z.J."/>
        </authorList>
    </citation>
    <scope>NUCLEOTIDE SEQUENCE [LARGE SCALE GENOMIC DNA]</scope>
    <source>
        <strain evidence="6">Lor287</strain>
    </source>
</reference>
<dbReference type="AlphaFoldDB" id="A0AAP0B385"/>